<dbReference type="Proteomes" id="UP001231518">
    <property type="component" value="Chromosome 9"/>
</dbReference>
<organism evidence="2 3">
    <name type="scientific">Mythimna separata</name>
    <name type="common">Oriental armyworm</name>
    <name type="synonym">Pseudaletia separata</name>
    <dbReference type="NCBI Taxonomy" id="271217"/>
    <lineage>
        <taxon>Eukaryota</taxon>
        <taxon>Metazoa</taxon>
        <taxon>Ecdysozoa</taxon>
        <taxon>Arthropoda</taxon>
        <taxon>Hexapoda</taxon>
        <taxon>Insecta</taxon>
        <taxon>Pterygota</taxon>
        <taxon>Neoptera</taxon>
        <taxon>Endopterygota</taxon>
        <taxon>Lepidoptera</taxon>
        <taxon>Glossata</taxon>
        <taxon>Ditrysia</taxon>
        <taxon>Noctuoidea</taxon>
        <taxon>Noctuidae</taxon>
        <taxon>Noctuinae</taxon>
        <taxon>Hadenini</taxon>
        <taxon>Mythimna</taxon>
    </lineage>
</organism>
<dbReference type="EMBL" id="JARGEI010000006">
    <property type="protein sequence ID" value="KAJ8730045.1"/>
    <property type="molecule type" value="Genomic_DNA"/>
</dbReference>
<dbReference type="InterPro" id="IPR013201">
    <property type="entry name" value="Prot_inhib_I29"/>
</dbReference>
<dbReference type="Pfam" id="PF08246">
    <property type="entry name" value="Inhibitor_I29"/>
    <property type="match status" value="1"/>
</dbReference>
<name>A0AAD7YVZ7_MYTSE</name>
<proteinExistence type="predicted"/>
<accession>A0AAD7YVZ7</accession>
<dbReference type="InterPro" id="IPR038765">
    <property type="entry name" value="Papain-like_cys_pep_sf"/>
</dbReference>
<keyword evidence="3" id="KW-1185">Reference proteome</keyword>
<evidence type="ECO:0000313" key="2">
    <source>
        <dbReference type="EMBL" id="KAJ8730045.1"/>
    </source>
</evidence>
<feature type="domain" description="Cathepsin propeptide inhibitor" evidence="1">
    <location>
        <begin position="12"/>
        <end position="70"/>
    </location>
</feature>
<evidence type="ECO:0000313" key="3">
    <source>
        <dbReference type="Proteomes" id="UP001231518"/>
    </source>
</evidence>
<gene>
    <name evidence="2" type="ORF">PYW07_017083</name>
</gene>
<sequence>MSQDVKDKMKLFERFKESYGRVYPDDESEKRGFHNFVNNLAEVSRLNKAHHTKILAYELNRYADLDPEAIKDQFGLDIKPYDNMEHGNKEAVQRERKHKFLEDMKLYDLNEMDDLYRIWIAKYGKANFTEKLDNIIHYYRFAKSVAEANKKKFAGQDVSLGIDADQVQEPNQYFYG</sequence>
<reference evidence="2" key="1">
    <citation type="submission" date="2023-03" db="EMBL/GenBank/DDBJ databases">
        <title>Chromosome-level genomes of two armyworms, Mythimna separata and Mythimna loreyi, provide insights into the biosynthesis and reception of sex pheromones.</title>
        <authorList>
            <person name="Zhao H."/>
        </authorList>
    </citation>
    <scope>NUCLEOTIDE SEQUENCE</scope>
    <source>
        <strain evidence="2">BeijingLab</strain>
        <tissue evidence="2">Pupa</tissue>
    </source>
</reference>
<protein>
    <recommendedName>
        <fullName evidence="1">Cathepsin propeptide inhibitor domain-containing protein</fullName>
    </recommendedName>
</protein>
<dbReference type="SUPFAM" id="SSF54001">
    <property type="entry name" value="Cysteine proteinases"/>
    <property type="match status" value="1"/>
</dbReference>
<dbReference type="Gene3D" id="1.10.287.2250">
    <property type="match status" value="1"/>
</dbReference>
<dbReference type="AlphaFoldDB" id="A0AAD7YVZ7"/>
<evidence type="ECO:0000259" key="1">
    <source>
        <dbReference type="SMART" id="SM00848"/>
    </source>
</evidence>
<dbReference type="SMART" id="SM00848">
    <property type="entry name" value="Inhibitor_I29"/>
    <property type="match status" value="1"/>
</dbReference>
<comment type="caution">
    <text evidence="2">The sequence shown here is derived from an EMBL/GenBank/DDBJ whole genome shotgun (WGS) entry which is preliminary data.</text>
</comment>